<evidence type="ECO:0000313" key="1">
    <source>
        <dbReference type="EMBL" id="EFC41718.1"/>
    </source>
</evidence>
<name>D2VND5_NAEGR</name>
<proteinExistence type="predicted"/>
<accession>D2VND5</accession>
<keyword evidence="2" id="KW-1185">Reference proteome</keyword>
<dbReference type="Gene3D" id="1.20.920.60">
    <property type="match status" value="1"/>
</dbReference>
<gene>
    <name evidence="1" type="ORF">NAEGRDRAFT_70457</name>
</gene>
<evidence type="ECO:0000313" key="2">
    <source>
        <dbReference type="Proteomes" id="UP000006671"/>
    </source>
</evidence>
<dbReference type="KEGG" id="ngr:NAEGRDRAFT_70457"/>
<protein>
    <submittedName>
        <fullName evidence="1">Predicted protein</fullName>
    </submittedName>
</protein>
<dbReference type="RefSeq" id="XP_002674462.1">
    <property type="nucleotide sequence ID" value="XM_002674416.1"/>
</dbReference>
<organism evidence="2">
    <name type="scientific">Naegleria gruberi</name>
    <name type="common">Amoeba</name>
    <dbReference type="NCBI Taxonomy" id="5762"/>
    <lineage>
        <taxon>Eukaryota</taxon>
        <taxon>Discoba</taxon>
        <taxon>Heterolobosea</taxon>
        <taxon>Tetramitia</taxon>
        <taxon>Eutetramitia</taxon>
        <taxon>Vahlkampfiidae</taxon>
        <taxon>Naegleria</taxon>
    </lineage>
</organism>
<sequence>MSSTRERLDQARSNVQKLERHGFNEMMSFCRPPAKLPIMFSLVMILLESKKNIATEEEGLYDWKDIMRELTGSVDIRSRIVAIESVSKETLEKATIFVNNHQGILENSYGNISMVAEKLCSWVDALLAHSKQ</sequence>
<dbReference type="Proteomes" id="UP000006671">
    <property type="component" value="Unassembled WGS sequence"/>
</dbReference>
<reference evidence="1 2" key="1">
    <citation type="journal article" date="2010" name="Cell">
        <title>The genome of Naegleria gruberi illuminates early eukaryotic versatility.</title>
        <authorList>
            <person name="Fritz-Laylin L.K."/>
            <person name="Prochnik S.E."/>
            <person name="Ginger M.L."/>
            <person name="Dacks J.B."/>
            <person name="Carpenter M.L."/>
            <person name="Field M.C."/>
            <person name="Kuo A."/>
            <person name="Paredez A."/>
            <person name="Chapman J."/>
            <person name="Pham J."/>
            <person name="Shu S."/>
            <person name="Neupane R."/>
            <person name="Cipriano M."/>
            <person name="Mancuso J."/>
            <person name="Tu H."/>
            <person name="Salamov A."/>
            <person name="Lindquist E."/>
            <person name="Shapiro H."/>
            <person name="Lucas S."/>
            <person name="Grigoriev I.V."/>
            <person name="Cande W.Z."/>
            <person name="Fulton C."/>
            <person name="Rokhsar D.S."/>
            <person name="Dawson S.C."/>
        </authorList>
    </citation>
    <scope>NUCLEOTIDE SEQUENCE [LARGE SCALE GENOMIC DNA]</scope>
    <source>
        <strain evidence="1 2">NEG-M</strain>
    </source>
</reference>
<dbReference type="VEuPathDB" id="AmoebaDB:NAEGRDRAFT_70457"/>
<dbReference type="GeneID" id="8851274"/>
<dbReference type="EMBL" id="GG738884">
    <property type="protein sequence ID" value="EFC41718.1"/>
    <property type="molecule type" value="Genomic_DNA"/>
</dbReference>
<dbReference type="AlphaFoldDB" id="D2VND5"/>
<dbReference type="InParanoid" id="D2VND5"/>